<reference evidence="2" key="1">
    <citation type="journal article" date="2015" name="Nature">
        <title>Complex archaea that bridge the gap between prokaryotes and eukaryotes.</title>
        <authorList>
            <person name="Spang A."/>
            <person name="Saw J.H."/>
            <person name="Jorgensen S.L."/>
            <person name="Zaremba-Niedzwiedzka K."/>
            <person name="Martijn J."/>
            <person name="Lind A.E."/>
            <person name="van Eijk R."/>
            <person name="Schleper C."/>
            <person name="Guy L."/>
            <person name="Ettema T.J."/>
        </authorList>
    </citation>
    <scope>NUCLEOTIDE SEQUENCE</scope>
</reference>
<dbReference type="InterPro" id="IPR009061">
    <property type="entry name" value="DNA-bd_dom_put_sf"/>
</dbReference>
<organism evidence="2">
    <name type="scientific">marine sediment metagenome</name>
    <dbReference type="NCBI Taxonomy" id="412755"/>
    <lineage>
        <taxon>unclassified sequences</taxon>
        <taxon>metagenomes</taxon>
        <taxon>ecological metagenomes</taxon>
    </lineage>
</organism>
<proteinExistence type="predicted"/>
<accession>A0A0F9T2D8</accession>
<sequence>MSENDMLEQLIDAGLAEAEIVSGHSPDQVSEDYGRAVVTSNSRPPSQRPPPWAPWEDEFVQANLGLMSLDAIGRRLGRSGNAIKIHYTREGWPPPFRRPGWLTGNRVATLMCVDVHAVSRWVKEGWIPHRRTPNMRRDILIDRRELYRWAINPRNWLYFQPERVRDPRLRRLLELKKERWGDEWWTTRQVAEYHDVDHTDVNRLIHLGKIQAVKWGNQYVVRSEAMKAGLWFIKGKGTGSGQDWSEEGDAFLLLARAVGLQYEPIAAMMGGRDSVKRLQYRMKCLESAGEIPWLIGKFGLEIEYDPQAGTLHADWRAYPEQFPQLFRTMSRMEGAG</sequence>
<evidence type="ECO:0000313" key="2">
    <source>
        <dbReference type="EMBL" id="KKN73379.1"/>
    </source>
</evidence>
<evidence type="ECO:0000256" key="1">
    <source>
        <dbReference type="SAM" id="MobiDB-lite"/>
    </source>
</evidence>
<feature type="region of interest" description="Disordered" evidence="1">
    <location>
        <begin position="24"/>
        <end position="52"/>
    </location>
</feature>
<protein>
    <recommendedName>
        <fullName evidence="3">Helix-turn-helix domain-containing protein</fullName>
    </recommendedName>
</protein>
<comment type="caution">
    <text evidence="2">The sequence shown here is derived from an EMBL/GenBank/DDBJ whole genome shotgun (WGS) entry which is preliminary data.</text>
</comment>
<dbReference type="EMBL" id="LAZR01000344">
    <property type="protein sequence ID" value="KKN73379.1"/>
    <property type="molecule type" value="Genomic_DNA"/>
</dbReference>
<dbReference type="SUPFAM" id="SSF46955">
    <property type="entry name" value="Putative DNA-binding domain"/>
    <property type="match status" value="1"/>
</dbReference>
<gene>
    <name evidence="2" type="ORF">LCGC14_0400820</name>
</gene>
<dbReference type="AlphaFoldDB" id="A0A0F9T2D8"/>
<evidence type="ECO:0008006" key="3">
    <source>
        <dbReference type="Google" id="ProtNLM"/>
    </source>
</evidence>
<name>A0A0F9T2D8_9ZZZZ</name>